<dbReference type="Proteomes" id="UP000549971">
    <property type="component" value="Unassembled WGS sequence"/>
</dbReference>
<evidence type="ECO:0000313" key="2">
    <source>
        <dbReference type="Proteomes" id="UP000549971"/>
    </source>
</evidence>
<dbReference type="RefSeq" id="WP_184802922.1">
    <property type="nucleotide sequence ID" value="NZ_JACHMY010000001.1"/>
</dbReference>
<gene>
    <name evidence="1" type="ORF">HDA39_007245</name>
</gene>
<comment type="caution">
    <text evidence="1">The sequence shown here is derived from an EMBL/GenBank/DDBJ whole genome shotgun (WGS) entry which is preliminary data.</text>
</comment>
<dbReference type="AlphaFoldDB" id="A0A7W9MXV0"/>
<reference evidence="1 2" key="1">
    <citation type="submission" date="2020-08" db="EMBL/GenBank/DDBJ databases">
        <title>Sequencing the genomes of 1000 actinobacteria strains.</title>
        <authorList>
            <person name="Klenk H.-P."/>
        </authorList>
    </citation>
    <scope>NUCLEOTIDE SEQUENCE [LARGE SCALE GENOMIC DNA]</scope>
    <source>
        <strain evidence="1 2">DSM 28967</strain>
    </source>
</reference>
<name>A0A7W9MXV0_9ACTN</name>
<organism evidence="1 2">
    <name type="scientific">Kribbella italica</name>
    <dbReference type="NCBI Taxonomy" id="1540520"/>
    <lineage>
        <taxon>Bacteria</taxon>
        <taxon>Bacillati</taxon>
        <taxon>Actinomycetota</taxon>
        <taxon>Actinomycetes</taxon>
        <taxon>Propionibacteriales</taxon>
        <taxon>Kribbellaceae</taxon>
        <taxon>Kribbella</taxon>
    </lineage>
</organism>
<evidence type="ECO:0000313" key="1">
    <source>
        <dbReference type="EMBL" id="MBB5840511.1"/>
    </source>
</evidence>
<keyword evidence="2" id="KW-1185">Reference proteome</keyword>
<protein>
    <submittedName>
        <fullName evidence="1">Uncharacterized protein</fullName>
    </submittedName>
</protein>
<sequence>MIKTAQRYLEVALNRVLQRTEPLVLFPEIGNTVHAVDMFWLLLDIYSDSEKLLRDATAARDHAYAVWKSASVEPHRG</sequence>
<proteinExistence type="predicted"/>
<accession>A0A7W9MXV0</accession>
<dbReference type="EMBL" id="JACHMY010000001">
    <property type="protein sequence ID" value="MBB5840511.1"/>
    <property type="molecule type" value="Genomic_DNA"/>
</dbReference>